<dbReference type="EMBL" id="BK015409">
    <property type="protein sequence ID" value="DAE05376.1"/>
    <property type="molecule type" value="Genomic_DNA"/>
</dbReference>
<name>A0A8S5PFD5_9CAUD</name>
<feature type="domain" description="TtsA-like Glycoside hydrolase family 108" evidence="1">
    <location>
        <begin position="1"/>
        <end position="67"/>
    </location>
</feature>
<dbReference type="InterPro" id="IPR008565">
    <property type="entry name" value="TtsA-like_GH18_dom"/>
</dbReference>
<reference evidence="3" key="1">
    <citation type="journal article" date="2021" name="Proc. Natl. Acad. Sci. U.S.A.">
        <title>A Catalog of Tens of Thousands of Viruses from Human Metagenomes Reveals Hidden Associations with Chronic Diseases.</title>
        <authorList>
            <person name="Tisza M.J."/>
            <person name="Buck C.B."/>
        </authorList>
    </citation>
    <scope>NUCLEOTIDE SEQUENCE</scope>
    <source>
        <strain evidence="3">Cttm829</strain>
    </source>
</reference>
<dbReference type="Pfam" id="PF09374">
    <property type="entry name" value="PG_binding_3"/>
    <property type="match status" value="1"/>
</dbReference>
<evidence type="ECO:0000259" key="2">
    <source>
        <dbReference type="Pfam" id="PF09374"/>
    </source>
</evidence>
<evidence type="ECO:0000259" key="1">
    <source>
        <dbReference type="Pfam" id="PF05838"/>
    </source>
</evidence>
<dbReference type="InterPro" id="IPR018537">
    <property type="entry name" value="Peptidoglycan-bd_3"/>
</dbReference>
<accession>A0A8S5PFD5</accession>
<dbReference type="Gene3D" id="1.20.141.10">
    <property type="entry name" value="Chitosanase, subunit A, domain 1"/>
    <property type="match status" value="1"/>
</dbReference>
<feature type="domain" description="Peptidoglycan binding" evidence="2">
    <location>
        <begin position="69"/>
        <end position="136"/>
    </location>
</feature>
<dbReference type="Pfam" id="PF05838">
    <property type="entry name" value="Glyco_hydro_108"/>
    <property type="match status" value="1"/>
</dbReference>
<evidence type="ECO:0000313" key="3">
    <source>
        <dbReference type="EMBL" id="DAE05376.1"/>
    </source>
</evidence>
<dbReference type="InterPro" id="IPR023346">
    <property type="entry name" value="Lysozyme-like_dom_sf"/>
</dbReference>
<dbReference type="SUPFAM" id="SSF53955">
    <property type="entry name" value="Lysozyme-like"/>
    <property type="match status" value="1"/>
</dbReference>
<organism evidence="3">
    <name type="scientific">Siphoviridae sp. cttm829</name>
    <dbReference type="NCBI Taxonomy" id="2825707"/>
    <lineage>
        <taxon>Viruses</taxon>
        <taxon>Duplodnaviria</taxon>
        <taxon>Heunggongvirae</taxon>
        <taxon>Uroviricota</taxon>
        <taxon>Caudoviricetes</taxon>
    </lineage>
</organism>
<sequence length="143" mass="16842">MGVTITTFEAYCRKKEYPRPTVERLKRLTDKEWMDVLKTMYWDRWKADAILSQKVANILVDWVWCSGSHGIFIPQRLLGIKADGIVGEKTIHALNAQKPDKFFQAVFDARKRFLNDITISRPTNKRFLKGWLNRLEDIKRLSQ</sequence>
<protein>
    <submittedName>
        <fullName evidence="3">Lysozyme</fullName>
    </submittedName>
</protein>
<proteinExistence type="predicted"/>